<dbReference type="EMBL" id="DPMF01000096">
    <property type="protein sequence ID" value="HCV80291.1"/>
    <property type="molecule type" value="Genomic_DNA"/>
</dbReference>
<gene>
    <name evidence="2" type="ORF">DGQ38_04510</name>
</gene>
<organism evidence="2 3">
    <name type="scientific">Zunongwangia profunda</name>
    <dbReference type="NCBI Taxonomy" id="398743"/>
    <lineage>
        <taxon>Bacteria</taxon>
        <taxon>Pseudomonadati</taxon>
        <taxon>Bacteroidota</taxon>
        <taxon>Flavobacteriia</taxon>
        <taxon>Flavobacteriales</taxon>
        <taxon>Flavobacteriaceae</taxon>
        <taxon>Zunongwangia</taxon>
    </lineage>
</organism>
<proteinExistence type="inferred from homology"/>
<protein>
    <submittedName>
        <fullName evidence="2">Transferase</fullName>
    </submittedName>
</protein>
<reference evidence="2 3" key="1">
    <citation type="journal article" date="2018" name="Nat. Biotechnol.">
        <title>A standardized bacterial taxonomy based on genome phylogeny substantially revises the tree of life.</title>
        <authorList>
            <person name="Parks D.H."/>
            <person name="Chuvochina M."/>
            <person name="Waite D.W."/>
            <person name="Rinke C."/>
            <person name="Skarshewski A."/>
            <person name="Chaumeil P.A."/>
            <person name="Hugenholtz P."/>
        </authorList>
    </citation>
    <scope>NUCLEOTIDE SEQUENCE [LARGE SCALE GENOMIC DNA]</scope>
    <source>
        <strain evidence="2">UBA9359</strain>
    </source>
</reference>
<dbReference type="SUPFAM" id="SSF51161">
    <property type="entry name" value="Trimeric LpxA-like enzymes"/>
    <property type="match status" value="1"/>
</dbReference>
<dbReference type="PANTHER" id="PTHR43300:SF11">
    <property type="entry name" value="ACETYLTRANSFERASE RV3034C-RELATED"/>
    <property type="match status" value="1"/>
</dbReference>
<dbReference type="CDD" id="cd03349">
    <property type="entry name" value="LbH_XAT"/>
    <property type="match status" value="1"/>
</dbReference>
<comment type="caution">
    <text evidence="2">The sequence shown here is derived from an EMBL/GenBank/DDBJ whole genome shotgun (WGS) entry which is preliminary data.</text>
</comment>
<dbReference type="Gene3D" id="2.160.10.10">
    <property type="entry name" value="Hexapeptide repeat proteins"/>
    <property type="match status" value="1"/>
</dbReference>
<dbReference type="PANTHER" id="PTHR43300">
    <property type="entry name" value="ACETYLTRANSFERASE"/>
    <property type="match status" value="1"/>
</dbReference>
<sequence length="206" mass="23476">MKVKILIELYSIKNSRIRRLIRSKIAKIEGGVMWSNSLRHLINKYHKIQIGYGSYGAMFSDVNSFKPGTIIGNYCSFANKISHFNANHPYDSFTMHPIVYSPLYGDVNNERLQRTKLIIGNDVWIGQNVVILPNVSHIGNGAVIGAGSIVTKNVEAYNIVAGNPARVIKKRFNSTVIKDLENIKWWEMDKEILMKKRKDLQQIVED</sequence>
<keyword evidence="2" id="KW-0808">Transferase</keyword>
<comment type="similarity">
    <text evidence="1">Belongs to the transferase hexapeptide repeat family.</text>
</comment>
<dbReference type="InterPro" id="IPR011004">
    <property type="entry name" value="Trimer_LpxA-like_sf"/>
</dbReference>
<dbReference type="InterPro" id="IPR001451">
    <property type="entry name" value="Hexapep"/>
</dbReference>
<dbReference type="InterPro" id="IPR050179">
    <property type="entry name" value="Trans_hexapeptide_repeat"/>
</dbReference>
<dbReference type="Proteomes" id="UP000264330">
    <property type="component" value="Unassembled WGS sequence"/>
</dbReference>
<accession>A0A3D5IWS8</accession>
<name>A0A3D5IWS8_9FLAO</name>
<evidence type="ECO:0000313" key="3">
    <source>
        <dbReference type="Proteomes" id="UP000264330"/>
    </source>
</evidence>
<evidence type="ECO:0000313" key="2">
    <source>
        <dbReference type="EMBL" id="HCV80291.1"/>
    </source>
</evidence>
<dbReference type="AlphaFoldDB" id="A0A3D5IWS8"/>
<evidence type="ECO:0000256" key="1">
    <source>
        <dbReference type="ARBA" id="ARBA00007274"/>
    </source>
</evidence>
<dbReference type="GO" id="GO:0016740">
    <property type="term" value="F:transferase activity"/>
    <property type="evidence" value="ECO:0007669"/>
    <property type="project" value="UniProtKB-KW"/>
</dbReference>
<dbReference type="Pfam" id="PF00132">
    <property type="entry name" value="Hexapep"/>
    <property type="match status" value="1"/>
</dbReference>